<keyword evidence="2" id="KW-0472">Membrane</keyword>
<dbReference type="PATRIC" id="fig|59750.3.peg.4011"/>
<keyword evidence="2" id="KW-1133">Transmembrane helix</keyword>
<organism evidence="3 4">
    <name type="scientific">Mycolicibacterium wolinskyi</name>
    <dbReference type="NCBI Taxonomy" id="59750"/>
    <lineage>
        <taxon>Bacteria</taxon>
        <taxon>Bacillati</taxon>
        <taxon>Actinomycetota</taxon>
        <taxon>Actinomycetes</taxon>
        <taxon>Mycobacteriales</taxon>
        <taxon>Mycobacteriaceae</taxon>
        <taxon>Mycolicibacterium</taxon>
    </lineage>
</organism>
<dbReference type="Proteomes" id="UP000070612">
    <property type="component" value="Unassembled WGS sequence"/>
</dbReference>
<feature type="compositionally biased region" description="Basic and acidic residues" evidence="1">
    <location>
        <begin position="58"/>
        <end position="71"/>
    </location>
</feature>
<dbReference type="EMBL" id="LGTW01000027">
    <property type="protein sequence ID" value="KWX20509.1"/>
    <property type="molecule type" value="Genomic_DNA"/>
</dbReference>
<dbReference type="AlphaFoldDB" id="A0A132PDU5"/>
<feature type="transmembrane region" description="Helical" evidence="2">
    <location>
        <begin position="12"/>
        <end position="33"/>
    </location>
</feature>
<dbReference type="STRING" id="59750.AWC31_00560"/>
<proteinExistence type="predicted"/>
<sequence>MDISGDWDTVVLLTGAVMLCWLTALITATVLFGHGPRDERPARATLMNSAGRGHKARTPRDDRQQERTGNG</sequence>
<reference evidence="3 4" key="1">
    <citation type="submission" date="2015-07" db="EMBL/GenBank/DDBJ databases">
        <title>A draft genome sequence of Mycobacterium wolinskyi.</title>
        <authorList>
            <person name="de Man T.J."/>
            <person name="Perry K.A."/>
            <person name="Coulliette A.D."/>
            <person name="Jensen B."/>
            <person name="Toney N.C."/>
            <person name="Limbago B.M."/>
            <person name="Noble-Wang J."/>
        </authorList>
    </citation>
    <scope>NUCLEOTIDE SEQUENCE [LARGE SCALE GENOMIC DNA]</scope>
    <source>
        <strain evidence="3 4">CDC_01</strain>
    </source>
</reference>
<comment type="caution">
    <text evidence="3">The sequence shown here is derived from an EMBL/GenBank/DDBJ whole genome shotgun (WGS) entry which is preliminary data.</text>
</comment>
<gene>
    <name evidence="3" type="ORF">AFM11_30555</name>
</gene>
<evidence type="ECO:0000256" key="2">
    <source>
        <dbReference type="SAM" id="Phobius"/>
    </source>
</evidence>
<evidence type="ECO:0000256" key="1">
    <source>
        <dbReference type="SAM" id="MobiDB-lite"/>
    </source>
</evidence>
<name>A0A132PDU5_9MYCO</name>
<keyword evidence="4" id="KW-1185">Reference proteome</keyword>
<protein>
    <submittedName>
        <fullName evidence="3">Uncharacterized protein</fullName>
    </submittedName>
</protein>
<evidence type="ECO:0000313" key="3">
    <source>
        <dbReference type="EMBL" id="KWX20509.1"/>
    </source>
</evidence>
<feature type="region of interest" description="Disordered" evidence="1">
    <location>
        <begin position="35"/>
        <end position="71"/>
    </location>
</feature>
<keyword evidence="2" id="KW-0812">Transmembrane</keyword>
<accession>A0A132PDU5</accession>
<evidence type="ECO:0000313" key="4">
    <source>
        <dbReference type="Proteomes" id="UP000070612"/>
    </source>
</evidence>